<evidence type="ECO:0000259" key="5">
    <source>
        <dbReference type="Pfam" id="PF07686"/>
    </source>
</evidence>
<proteinExistence type="predicted"/>
<dbReference type="InterPro" id="IPR015631">
    <property type="entry name" value="CD2/SLAM_rcpt"/>
</dbReference>
<reference evidence="6" key="1">
    <citation type="submission" date="2025-08" db="UniProtKB">
        <authorList>
            <consortium name="Ensembl"/>
        </authorList>
    </citation>
    <scope>IDENTIFICATION</scope>
</reference>
<evidence type="ECO:0000313" key="6">
    <source>
        <dbReference type="Ensembl" id="ENSPKIP00000028332.1"/>
    </source>
</evidence>
<organism evidence="6 7">
    <name type="scientific">Paramormyrops kingsleyae</name>
    <dbReference type="NCBI Taxonomy" id="1676925"/>
    <lineage>
        <taxon>Eukaryota</taxon>
        <taxon>Metazoa</taxon>
        <taxon>Chordata</taxon>
        <taxon>Craniata</taxon>
        <taxon>Vertebrata</taxon>
        <taxon>Euteleostomi</taxon>
        <taxon>Actinopterygii</taxon>
        <taxon>Neopterygii</taxon>
        <taxon>Teleostei</taxon>
        <taxon>Osteoglossocephala</taxon>
        <taxon>Osteoglossomorpha</taxon>
        <taxon>Osteoglossiformes</taxon>
        <taxon>Mormyridae</taxon>
        <taxon>Paramormyrops</taxon>
    </lineage>
</organism>
<comment type="subcellular location">
    <subcellularLocation>
        <location evidence="1">Membrane</location>
    </subcellularLocation>
</comment>
<keyword evidence="4" id="KW-0325">Glycoprotein</keyword>
<evidence type="ECO:0000256" key="2">
    <source>
        <dbReference type="ARBA" id="ARBA00022729"/>
    </source>
</evidence>
<dbReference type="InterPro" id="IPR013783">
    <property type="entry name" value="Ig-like_fold"/>
</dbReference>
<dbReference type="PANTHER" id="PTHR12080">
    <property type="entry name" value="SIGNALING LYMPHOCYTIC ACTIVATION MOLECULE"/>
    <property type="match status" value="1"/>
</dbReference>
<sequence length="222" mass="25046">SPDSSPTVSPIYELKGASVHLTVEGLQRLQIRRITWSVNSILMLEYTVGHDKPHYYPEYKEKMQFDSSDFSLLIKNLEETDQGTYTAKITETNGTESEKAKYRLHVQEAVAKPIIQMNNSTLDSAEGFCTVSVNCSVKDSWVYYTCDQTQCLQTEPQSWPNVNITVTVYNGSIICTGSNRVSNKTQSEPLGHACEGMMVNLIITYIRTLKHNCYLHFKLSGV</sequence>
<dbReference type="Gene3D" id="2.60.40.10">
    <property type="entry name" value="Immunoglobulins"/>
    <property type="match status" value="1"/>
</dbReference>
<dbReference type="SUPFAM" id="SSF48726">
    <property type="entry name" value="Immunoglobulin"/>
    <property type="match status" value="1"/>
</dbReference>
<name>A0A3B3SC60_9TELE</name>
<evidence type="ECO:0000256" key="4">
    <source>
        <dbReference type="ARBA" id="ARBA00023180"/>
    </source>
</evidence>
<dbReference type="PANTHER" id="PTHR12080:SF48">
    <property type="entry name" value="IMMUNOGLOBULIN SUBTYPE DOMAIN-CONTAINING PROTEIN"/>
    <property type="match status" value="1"/>
</dbReference>
<evidence type="ECO:0000313" key="7">
    <source>
        <dbReference type="Proteomes" id="UP000261540"/>
    </source>
</evidence>
<dbReference type="InterPro" id="IPR013106">
    <property type="entry name" value="Ig_V-set"/>
</dbReference>
<evidence type="ECO:0000256" key="1">
    <source>
        <dbReference type="ARBA" id="ARBA00004370"/>
    </source>
</evidence>
<dbReference type="Pfam" id="PF07686">
    <property type="entry name" value="V-set"/>
    <property type="match status" value="1"/>
</dbReference>
<reference evidence="6" key="2">
    <citation type="submission" date="2025-09" db="UniProtKB">
        <authorList>
            <consortium name="Ensembl"/>
        </authorList>
    </citation>
    <scope>IDENTIFICATION</scope>
</reference>
<keyword evidence="7" id="KW-1185">Reference proteome</keyword>
<dbReference type="AlphaFoldDB" id="A0A3B3SC60"/>
<dbReference type="InterPro" id="IPR036179">
    <property type="entry name" value="Ig-like_dom_sf"/>
</dbReference>
<dbReference type="STRING" id="1676925.ENSPKIP00000028332"/>
<evidence type="ECO:0000256" key="3">
    <source>
        <dbReference type="ARBA" id="ARBA00023136"/>
    </source>
</evidence>
<dbReference type="GO" id="GO:0016020">
    <property type="term" value="C:membrane"/>
    <property type="evidence" value="ECO:0007669"/>
    <property type="project" value="UniProtKB-SubCell"/>
</dbReference>
<feature type="domain" description="Immunoglobulin V-set" evidence="5">
    <location>
        <begin position="16"/>
        <end position="106"/>
    </location>
</feature>
<accession>A0A3B3SC60</accession>
<dbReference type="Proteomes" id="UP000261540">
    <property type="component" value="Unplaced"/>
</dbReference>
<protein>
    <recommendedName>
        <fullName evidence="5">Immunoglobulin V-set domain-containing protein</fullName>
    </recommendedName>
</protein>
<dbReference type="Ensembl" id="ENSPKIT00000009110.1">
    <property type="protein sequence ID" value="ENSPKIP00000028332.1"/>
    <property type="gene ID" value="ENSPKIG00000010020.1"/>
</dbReference>
<keyword evidence="3" id="KW-0472">Membrane</keyword>
<keyword evidence="2" id="KW-0732">Signal</keyword>
<dbReference type="GeneTree" id="ENSGT01030000234540"/>